<sequence>MTDTKEMDDLEWLDKHWMMDYKGERVGEYIARQKWFIETKSIQGHIKEMRDYQEKGE</sequence>
<proteinExistence type="predicted"/>
<evidence type="ECO:0000313" key="1">
    <source>
        <dbReference type="EMBL" id="QJA96830.1"/>
    </source>
</evidence>
<gene>
    <name evidence="1" type="ORF">MM415B07318_0009</name>
</gene>
<name>A0A6M3LP09_9ZZZZ</name>
<reference evidence="1" key="1">
    <citation type="submission" date="2020-03" db="EMBL/GenBank/DDBJ databases">
        <title>The deep terrestrial virosphere.</title>
        <authorList>
            <person name="Holmfeldt K."/>
            <person name="Nilsson E."/>
            <person name="Simone D."/>
            <person name="Lopez-Fernandez M."/>
            <person name="Wu X."/>
            <person name="de Brujin I."/>
            <person name="Lundin D."/>
            <person name="Andersson A."/>
            <person name="Bertilsson S."/>
            <person name="Dopson M."/>
        </authorList>
    </citation>
    <scope>NUCLEOTIDE SEQUENCE</scope>
    <source>
        <strain evidence="1">MM415B07318</strain>
    </source>
</reference>
<accession>A0A6M3LP09</accession>
<dbReference type="EMBL" id="MT143437">
    <property type="protein sequence ID" value="QJA96830.1"/>
    <property type="molecule type" value="Genomic_DNA"/>
</dbReference>
<organism evidence="1">
    <name type="scientific">viral metagenome</name>
    <dbReference type="NCBI Taxonomy" id="1070528"/>
    <lineage>
        <taxon>unclassified sequences</taxon>
        <taxon>metagenomes</taxon>
        <taxon>organismal metagenomes</taxon>
    </lineage>
</organism>
<protein>
    <submittedName>
        <fullName evidence="1">Uncharacterized protein</fullName>
    </submittedName>
</protein>
<dbReference type="AlphaFoldDB" id="A0A6M3LP09"/>